<dbReference type="GO" id="GO:0006753">
    <property type="term" value="P:nucleoside phosphate metabolic process"/>
    <property type="evidence" value="ECO:0007669"/>
    <property type="project" value="TreeGrafter"/>
</dbReference>
<keyword evidence="4" id="KW-1185">Reference proteome</keyword>
<dbReference type="OrthoDB" id="9806150at2"/>
<dbReference type="GO" id="GO:0016787">
    <property type="term" value="F:hydrolase activity"/>
    <property type="evidence" value="ECO:0007669"/>
    <property type="project" value="UniProtKB-KW"/>
</dbReference>
<keyword evidence="1" id="KW-0378">Hydrolase</keyword>
<dbReference type="EMBL" id="VFPN01000001">
    <property type="protein sequence ID" value="TQM65283.1"/>
    <property type="molecule type" value="Genomic_DNA"/>
</dbReference>
<reference evidence="3 4" key="1">
    <citation type="submission" date="2019-06" db="EMBL/GenBank/DDBJ databases">
        <title>Sequencing the genomes of 1000 actinobacteria strains.</title>
        <authorList>
            <person name="Klenk H.-P."/>
        </authorList>
    </citation>
    <scope>NUCLEOTIDE SEQUENCE [LARGE SCALE GENOMIC DNA]</scope>
    <source>
        <strain evidence="3 4">DSM 18031</strain>
    </source>
</reference>
<dbReference type="SUPFAM" id="SSF55811">
    <property type="entry name" value="Nudix"/>
    <property type="match status" value="1"/>
</dbReference>
<dbReference type="RefSeq" id="WP_141914965.1">
    <property type="nucleotide sequence ID" value="NZ_BAAAYS010000018.1"/>
</dbReference>
<organism evidence="3 4">
    <name type="scientific">Klugiella xanthotipulae</name>
    <dbReference type="NCBI Taxonomy" id="244735"/>
    <lineage>
        <taxon>Bacteria</taxon>
        <taxon>Bacillati</taxon>
        <taxon>Actinomycetota</taxon>
        <taxon>Actinomycetes</taxon>
        <taxon>Micrococcales</taxon>
        <taxon>Microbacteriaceae</taxon>
        <taxon>Klugiella</taxon>
    </lineage>
</organism>
<evidence type="ECO:0000259" key="2">
    <source>
        <dbReference type="PROSITE" id="PS51462"/>
    </source>
</evidence>
<dbReference type="AlphaFoldDB" id="A0A543I3V8"/>
<name>A0A543I3V8_9MICO</name>
<dbReference type="GO" id="GO:0019693">
    <property type="term" value="P:ribose phosphate metabolic process"/>
    <property type="evidence" value="ECO:0007669"/>
    <property type="project" value="TreeGrafter"/>
</dbReference>
<evidence type="ECO:0000313" key="3">
    <source>
        <dbReference type="EMBL" id="TQM65283.1"/>
    </source>
</evidence>
<dbReference type="InterPro" id="IPR000086">
    <property type="entry name" value="NUDIX_hydrolase_dom"/>
</dbReference>
<dbReference type="CDD" id="cd24158">
    <property type="entry name" value="NUDIX_ADPRase_Rv1700"/>
    <property type="match status" value="1"/>
</dbReference>
<feature type="domain" description="Nudix hydrolase" evidence="2">
    <location>
        <begin position="54"/>
        <end position="192"/>
    </location>
</feature>
<dbReference type="InterPro" id="IPR015797">
    <property type="entry name" value="NUDIX_hydrolase-like_dom_sf"/>
</dbReference>
<dbReference type="Gene3D" id="3.90.79.10">
    <property type="entry name" value="Nucleoside Triphosphate Pyrophosphohydrolase"/>
    <property type="match status" value="1"/>
</dbReference>
<sequence>MAAERPALAGSELYDVATPEIEVESSEIVFTGRVWDVRRDTFAYGDGTLKREYTDHTGAVAVLALDDAERMLLIQQYRHPIAARDWEIPAGLMDVAGESPLAGAQRELAEEADLVATEWAVLSDFVMTPGGSTEAMRIYLARGLSDADEVFARTGEEADIRRAWVPLDEVVTAVLERRVQNPAVVVGALTAQAARSRGWSTLAPADALWERREWVRGTRS</sequence>
<dbReference type="GO" id="GO:0005829">
    <property type="term" value="C:cytosol"/>
    <property type="evidence" value="ECO:0007669"/>
    <property type="project" value="TreeGrafter"/>
</dbReference>
<dbReference type="Proteomes" id="UP000318331">
    <property type="component" value="Unassembled WGS sequence"/>
</dbReference>
<evidence type="ECO:0000313" key="4">
    <source>
        <dbReference type="Proteomes" id="UP000318331"/>
    </source>
</evidence>
<dbReference type="PANTHER" id="PTHR11839:SF31">
    <property type="entry name" value="ADP-RIBOSE PYROPHOSPHATASE"/>
    <property type="match status" value="1"/>
</dbReference>
<evidence type="ECO:0000256" key="1">
    <source>
        <dbReference type="ARBA" id="ARBA00022801"/>
    </source>
</evidence>
<protein>
    <submittedName>
        <fullName evidence="3">ADP-ribose pyrophosphatase</fullName>
    </submittedName>
</protein>
<gene>
    <name evidence="3" type="ORF">FB466_0074</name>
</gene>
<dbReference type="Pfam" id="PF00293">
    <property type="entry name" value="NUDIX"/>
    <property type="match status" value="1"/>
</dbReference>
<dbReference type="PANTHER" id="PTHR11839">
    <property type="entry name" value="UDP/ADP-SUGAR PYROPHOSPHATASE"/>
    <property type="match status" value="1"/>
</dbReference>
<dbReference type="PROSITE" id="PS51462">
    <property type="entry name" value="NUDIX"/>
    <property type="match status" value="1"/>
</dbReference>
<comment type="caution">
    <text evidence="3">The sequence shown here is derived from an EMBL/GenBank/DDBJ whole genome shotgun (WGS) entry which is preliminary data.</text>
</comment>
<proteinExistence type="predicted"/>
<accession>A0A543I3V8</accession>